<dbReference type="Proteomes" id="UP000244896">
    <property type="component" value="Chromosome"/>
</dbReference>
<dbReference type="NCBIfam" id="TIGR00087">
    <property type="entry name" value="surE"/>
    <property type="match status" value="1"/>
</dbReference>
<keyword evidence="8" id="KW-1185">Reference proteome</keyword>
<feature type="domain" description="Survival protein SurE-like phosphatase/nucleotidase" evidence="6">
    <location>
        <begin position="4"/>
        <end position="196"/>
    </location>
</feature>
<gene>
    <name evidence="7" type="primary">surE</name>
    <name evidence="7" type="ORF">CKA38_12035</name>
</gene>
<keyword evidence="5" id="KW-0378">Hydrolase</keyword>
<dbReference type="EMBL" id="CP023004">
    <property type="protein sequence ID" value="AWI10669.1"/>
    <property type="molecule type" value="Genomic_DNA"/>
</dbReference>
<dbReference type="InterPro" id="IPR036523">
    <property type="entry name" value="SurE-like_sf"/>
</dbReference>
<organism evidence="7 8">
    <name type="scientific">Ereboglobus luteus</name>
    <dbReference type="NCBI Taxonomy" id="1796921"/>
    <lineage>
        <taxon>Bacteria</taxon>
        <taxon>Pseudomonadati</taxon>
        <taxon>Verrucomicrobiota</taxon>
        <taxon>Opitutia</taxon>
        <taxon>Opitutales</taxon>
        <taxon>Opitutaceae</taxon>
        <taxon>Ereboglobus</taxon>
    </lineage>
</organism>
<evidence type="ECO:0000256" key="5">
    <source>
        <dbReference type="ARBA" id="ARBA00022801"/>
    </source>
</evidence>
<comment type="catalytic activity">
    <reaction evidence="1">
        <text>a ribonucleoside 5'-phosphate + H2O = a ribonucleoside + phosphate</text>
        <dbReference type="Rhea" id="RHEA:12484"/>
        <dbReference type="ChEBI" id="CHEBI:15377"/>
        <dbReference type="ChEBI" id="CHEBI:18254"/>
        <dbReference type="ChEBI" id="CHEBI:43474"/>
        <dbReference type="ChEBI" id="CHEBI:58043"/>
        <dbReference type="EC" id="3.1.3.5"/>
    </reaction>
</comment>
<name>A0A2U8E6W0_9BACT</name>
<reference evidence="7 8" key="1">
    <citation type="journal article" date="2018" name="Syst. Appl. Microbiol.">
        <title>Ereboglobus luteus gen. nov. sp. nov. from cockroach guts, and new insights into the oxygen relationship of the genera Opitutus and Didymococcus (Verrucomicrobia: Opitutaceae).</title>
        <authorList>
            <person name="Tegtmeier D."/>
            <person name="Belitz A."/>
            <person name="Radek R."/>
            <person name="Heimerl T."/>
            <person name="Brune A."/>
        </authorList>
    </citation>
    <scope>NUCLEOTIDE SEQUENCE [LARGE SCALE GENOMIC DNA]</scope>
    <source>
        <strain evidence="7 8">Ho45</strain>
    </source>
</reference>
<comment type="similarity">
    <text evidence="2">Belongs to the SurE nucleotidase family.</text>
</comment>
<dbReference type="EC" id="3.1.3.5" evidence="3"/>
<evidence type="ECO:0000313" key="8">
    <source>
        <dbReference type="Proteomes" id="UP000244896"/>
    </source>
</evidence>
<sequence>MRFLLTNDDSLDCPFLHVIAHALREAGHDLWVVAPKTEQSWIGASKSRHRPVTLEQADRGLGCPTWTVTGTPSDCVNIALAHILPEYPDAVISGFNVGFNASLGFILASGTIGGAWEGALHGLPGIAISQDLPFEVFDKIKEPGTPPEPEVGETLKHSAAHAARMIPELARDTPPRSFIVHNLNFPYPCRPLTEVKRTVPARVIVPEIFSPQADDGTHRFLFTLGEIIDPPGGPLTDRAALAAKQISHTVLDYTKIGRMPEKA</sequence>
<evidence type="ECO:0000256" key="3">
    <source>
        <dbReference type="ARBA" id="ARBA00012643"/>
    </source>
</evidence>
<dbReference type="InterPro" id="IPR030048">
    <property type="entry name" value="SurE"/>
</dbReference>
<dbReference type="PANTHER" id="PTHR30457">
    <property type="entry name" value="5'-NUCLEOTIDASE SURE"/>
    <property type="match status" value="1"/>
</dbReference>
<evidence type="ECO:0000256" key="4">
    <source>
        <dbReference type="ARBA" id="ARBA00022723"/>
    </source>
</evidence>
<dbReference type="GO" id="GO:0046872">
    <property type="term" value="F:metal ion binding"/>
    <property type="evidence" value="ECO:0007669"/>
    <property type="project" value="UniProtKB-KW"/>
</dbReference>
<evidence type="ECO:0000313" key="7">
    <source>
        <dbReference type="EMBL" id="AWI10669.1"/>
    </source>
</evidence>
<evidence type="ECO:0000256" key="1">
    <source>
        <dbReference type="ARBA" id="ARBA00000815"/>
    </source>
</evidence>
<dbReference type="InterPro" id="IPR002828">
    <property type="entry name" value="SurE-like_Pase/nucleotidase"/>
</dbReference>
<dbReference type="RefSeq" id="WP_108826569.1">
    <property type="nucleotide sequence ID" value="NZ_CP023004.1"/>
</dbReference>
<dbReference type="Pfam" id="PF01975">
    <property type="entry name" value="SurE"/>
    <property type="match status" value="1"/>
</dbReference>
<dbReference type="OrthoDB" id="9780815at2"/>
<dbReference type="PANTHER" id="PTHR30457:SF23">
    <property type="entry name" value="PHOSPHATASE, PUTATIVE (AFU_ORTHOLOGUE AFUA_1G03660)-RELATED"/>
    <property type="match status" value="1"/>
</dbReference>
<dbReference type="AlphaFoldDB" id="A0A2U8E6W0"/>
<evidence type="ECO:0000256" key="2">
    <source>
        <dbReference type="ARBA" id="ARBA00011062"/>
    </source>
</evidence>
<dbReference type="GO" id="GO:0008253">
    <property type="term" value="F:5'-nucleotidase activity"/>
    <property type="evidence" value="ECO:0007669"/>
    <property type="project" value="UniProtKB-EC"/>
</dbReference>
<keyword evidence="4" id="KW-0479">Metal-binding</keyword>
<dbReference type="Gene3D" id="3.40.1210.10">
    <property type="entry name" value="Survival protein SurE-like phosphatase/nucleotidase"/>
    <property type="match status" value="1"/>
</dbReference>
<accession>A0A2U8E6W0</accession>
<proteinExistence type="inferred from homology"/>
<dbReference type="KEGG" id="elut:CKA38_12035"/>
<protein>
    <recommendedName>
        <fullName evidence="3">5'-nucleotidase</fullName>
        <ecNumber evidence="3">3.1.3.5</ecNumber>
    </recommendedName>
</protein>
<evidence type="ECO:0000259" key="6">
    <source>
        <dbReference type="Pfam" id="PF01975"/>
    </source>
</evidence>
<dbReference type="SUPFAM" id="SSF64167">
    <property type="entry name" value="SurE-like"/>
    <property type="match status" value="1"/>
</dbReference>